<dbReference type="InterPro" id="IPR041916">
    <property type="entry name" value="Anti_sigma_zinc_sf"/>
</dbReference>
<name>A0AA35TY46_GEOBA</name>
<comment type="caution">
    <text evidence="2">The sequence shown here is derived from an EMBL/GenBank/DDBJ whole genome shotgun (WGS) entry which is preliminary data.</text>
</comment>
<proteinExistence type="predicted"/>
<gene>
    <name evidence="2" type="ORF">GBAR_LOCUS30544</name>
</gene>
<evidence type="ECO:0000259" key="1">
    <source>
        <dbReference type="Pfam" id="PF13490"/>
    </source>
</evidence>
<dbReference type="Proteomes" id="UP001174909">
    <property type="component" value="Unassembled WGS sequence"/>
</dbReference>
<feature type="domain" description="Putative zinc-finger" evidence="1">
    <location>
        <begin position="1"/>
        <end position="28"/>
    </location>
</feature>
<dbReference type="Gene3D" id="1.10.10.1320">
    <property type="entry name" value="Anti-sigma factor, zinc-finger domain"/>
    <property type="match status" value="1"/>
</dbReference>
<evidence type="ECO:0000313" key="2">
    <source>
        <dbReference type="EMBL" id="CAI8056073.1"/>
    </source>
</evidence>
<accession>A0AA35TY46</accession>
<dbReference type="InterPro" id="IPR027383">
    <property type="entry name" value="Znf_put"/>
</dbReference>
<organism evidence="2 3">
    <name type="scientific">Geodia barretti</name>
    <name type="common">Barrett's horny sponge</name>
    <dbReference type="NCBI Taxonomy" id="519541"/>
    <lineage>
        <taxon>Eukaryota</taxon>
        <taxon>Metazoa</taxon>
        <taxon>Porifera</taxon>
        <taxon>Demospongiae</taxon>
        <taxon>Heteroscleromorpha</taxon>
        <taxon>Tetractinellida</taxon>
        <taxon>Astrophorina</taxon>
        <taxon>Geodiidae</taxon>
        <taxon>Geodia</taxon>
    </lineage>
</organism>
<protein>
    <recommendedName>
        <fullName evidence="1">Putative zinc-finger domain-containing protein</fullName>
    </recommendedName>
</protein>
<dbReference type="Pfam" id="PF13490">
    <property type="entry name" value="zf-HC2"/>
    <property type="match status" value="1"/>
</dbReference>
<dbReference type="AlphaFoldDB" id="A0AA35TY46"/>
<dbReference type="EMBL" id="CASHTH010004321">
    <property type="protein sequence ID" value="CAI8056073.1"/>
    <property type="molecule type" value="Genomic_DNA"/>
</dbReference>
<keyword evidence="3" id="KW-1185">Reference proteome</keyword>
<sequence length="200" mass="21501">MSSFVDHELPPGSSDRVEAHVTDCTHCRTRLRGYQSLSHRLLECDEPDVEEAATRIWRRIDGQAPVSSARRRGSLRLPIAAASAAVAIAFVFTIAVGDRPPTLGEWGLPAAPSRTVALAGTPVPPYAGAEPVVLEWALPDASELRPFSSPAILLEIELQPSAVASHGDPTNVEVRLPPARYQIVGMPVILHEAELQTAKP</sequence>
<reference evidence="2" key="1">
    <citation type="submission" date="2023-03" db="EMBL/GenBank/DDBJ databases">
        <authorList>
            <person name="Steffen K."/>
            <person name="Cardenas P."/>
        </authorList>
    </citation>
    <scope>NUCLEOTIDE SEQUENCE</scope>
</reference>
<evidence type="ECO:0000313" key="3">
    <source>
        <dbReference type="Proteomes" id="UP001174909"/>
    </source>
</evidence>